<dbReference type="PROSITE" id="PS50885">
    <property type="entry name" value="HAMP"/>
    <property type="match status" value="1"/>
</dbReference>
<keyword evidence="4" id="KW-1003">Cell membrane</keyword>
<evidence type="ECO:0000256" key="3">
    <source>
        <dbReference type="ARBA" id="ARBA00012438"/>
    </source>
</evidence>
<keyword evidence="11 14" id="KW-1133">Transmembrane helix</keyword>
<dbReference type="GO" id="GO:0005886">
    <property type="term" value="C:plasma membrane"/>
    <property type="evidence" value="ECO:0007669"/>
    <property type="project" value="UniProtKB-SubCell"/>
</dbReference>
<dbReference type="EMBL" id="SOBG01000003">
    <property type="protein sequence ID" value="TDT71475.1"/>
    <property type="molecule type" value="Genomic_DNA"/>
</dbReference>
<evidence type="ECO:0000256" key="7">
    <source>
        <dbReference type="ARBA" id="ARBA00022692"/>
    </source>
</evidence>
<keyword evidence="9" id="KW-0418">Kinase</keyword>
<feature type="domain" description="HAMP" evidence="16">
    <location>
        <begin position="192"/>
        <end position="245"/>
    </location>
</feature>
<sequence length="473" mass="54957">MKNIFNKISDKVYSLKISYRITFIYTMFFLVILLFINIIVSSLTNVIILGMMKNELINQRNYVFAQLQQYNTFGGSVINLKNLLLSLNREDKYIYSNIKYQKNDYYWTYKNMTIKIPLEKNLNSINVYRLEDGTTFLYLNSKYEKGDLKINLQLIKDITELNNFYTVLRMILFITSIISLITSIFLGKILTKSILTPIKNITNTSKDITVKNLDKRITLPENDDEITELINVINTMIERLEISFKNQSKFISDASHELRTPLSVINGYIDILDSWGKDNKEILDESIVTIKDEVMNMTNLIERLLFIAREDNKKIQLNLDKINVKELIDKISKDTKLIDKNKHNFIIKNEIEYFIYADKKLILQLIRIILENSIKYTEAGGEIKIYTYLESENRIAIVIEDTGIGIPKEDIPNLFNRFYRVDESRAKKTGGTGLGLSIAKSIVDMHNGNIFIESELGKGTKTTIILTKKRELE</sequence>
<dbReference type="Pfam" id="PF00672">
    <property type="entry name" value="HAMP"/>
    <property type="match status" value="1"/>
</dbReference>
<keyword evidence="5" id="KW-0597">Phosphoprotein</keyword>
<feature type="transmembrane region" description="Helical" evidence="14">
    <location>
        <begin position="170"/>
        <end position="190"/>
    </location>
</feature>
<dbReference type="FunFam" id="1.10.287.130:FF:000001">
    <property type="entry name" value="Two-component sensor histidine kinase"/>
    <property type="match status" value="1"/>
</dbReference>
<keyword evidence="6" id="KW-0808">Transferase</keyword>
<dbReference type="PROSITE" id="PS50109">
    <property type="entry name" value="HIS_KIN"/>
    <property type="match status" value="1"/>
</dbReference>
<evidence type="ECO:0000256" key="6">
    <source>
        <dbReference type="ARBA" id="ARBA00022679"/>
    </source>
</evidence>
<dbReference type="PRINTS" id="PR00344">
    <property type="entry name" value="BCTRLSENSOR"/>
</dbReference>
<dbReference type="EC" id="2.7.13.3" evidence="3"/>
<evidence type="ECO:0000256" key="11">
    <source>
        <dbReference type="ARBA" id="ARBA00022989"/>
    </source>
</evidence>
<keyword evidence="10" id="KW-0067">ATP-binding</keyword>
<evidence type="ECO:0000256" key="2">
    <source>
        <dbReference type="ARBA" id="ARBA00004651"/>
    </source>
</evidence>
<proteinExistence type="predicted"/>
<dbReference type="PANTHER" id="PTHR45528">
    <property type="entry name" value="SENSOR HISTIDINE KINASE CPXA"/>
    <property type="match status" value="1"/>
</dbReference>
<dbReference type="SMART" id="SM00388">
    <property type="entry name" value="HisKA"/>
    <property type="match status" value="1"/>
</dbReference>
<comment type="caution">
    <text evidence="17">The sequence shown here is derived from an EMBL/GenBank/DDBJ whole genome shotgun (WGS) entry which is preliminary data.</text>
</comment>
<dbReference type="CDD" id="cd00082">
    <property type="entry name" value="HisKA"/>
    <property type="match status" value="1"/>
</dbReference>
<dbReference type="Gene3D" id="6.10.340.10">
    <property type="match status" value="1"/>
</dbReference>
<dbReference type="InterPro" id="IPR003661">
    <property type="entry name" value="HisK_dim/P_dom"/>
</dbReference>
<evidence type="ECO:0000256" key="12">
    <source>
        <dbReference type="ARBA" id="ARBA00023012"/>
    </source>
</evidence>
<dbReference type="SMART" id="SM00304">
    <property type="entry name" value="HAMP"/>
    <property type="match status" value="1"/>
</dbReference>
<feature type="transmembrane region" description="Helical" evidence="14">
    <location>
        <begin position="21"/>
        <end position="48"/>
    </location>
</feature>
<keyword evidence="18" id="KW-1185">Reference proteome</keyword>
<evidence type="ECO:0000256" key="13">
    <source>
        <dbReference type="ARBA" id="ARBA00023136"/>
    </source>
</evidence>
<keyword evidence="8" id="KW-0547">Nucleotide-binding</keyword>
<dbReference type="InterPro" id="IPR050398">
    <property type="entry name" value="HssS/ArlS-like"/>
</dbReference>
<comment type="catalytic activity">
    <reaction evidence="1">
        <text>ATP + protein L-histidine = ADP + protein N-phospho-L-histidine.</text>
        <dbReference type="EC" id="2.7.13.3"/>
    </reaction>
</comment>
<evidence type="ECO:0000256" key="9">
    <source>
        <dbReference type="ARBA" id="ARBA00022777"/>
    </source>
</evidence>
<dbReference type="SMART" id="SM00387">
    <property type="entry name" value="HATPase_c"/>
    <property type="match status" value="1"/>
</dbReference>
<dbReference type="Pfam" id="PF02518">
    <property type="entry name" value="HATPase_c"/>
    <property type="match status" value="1"/>
</dbReference>
<dbReference type="SUPFAM" id="SSF55874">
    <property type="entry name" value="ATPase domain of HSP90 chaperone/DNA topoisomerase II/histidine kinase"/>
    <property type="match status" value="1"/>
</dbReference>
<dbReference type="FunFam" id="3.30.565.10:FF:000006">
    <property type="entry name" value="Sensor histidine kinase WalK"/>
    <property type="match status" value="1"/>
</dbReference>
<dbReference type="Gene3D" id="3.30.565.10">
    <property type="entry name" value="Histidine kinase-like ATPase, C-terminal domain"/>
    <property type="match status" value="1"/>
</dbReference>
<evidence type="ECO:0000256" key="10">
    <source>
        <dbReference type="ARBA" id="ARBA00022840"/>
    </source>
</evidence>
<dbReference type="InterPro" id="IPR003660">
    <property type="entry name" value="HAMP_dom"/>
</dbReference>
<comment type="subcellular location">
    <subcellularLocation>
        <location evidence="2">Cell membrane</location>
        <topology evidence="2">Multi-pass membrane protein</topology>
    </subcellularLocation>
</comment>
<reference evidence="17 18" key="1">
    <citation type="submission" date="2019-03" db="EMBL/GenBank/DDBJ databases">
        <title>Genomic Encyclopedia of Type Strains, Phase IV (KMG-IV): sequencing the most valuable type-strain genomes for metagenomic binning, comparative biology and taxonomic classification.</title>
        <authorList>
            <person name="Goeker M."/>
        </authorList>
    </citation>
    <scope>NUCLEOTIDE SEQUENCE [LARGE SCALE GENOMIC DNA]</scope>
    <source>
        <strain evidence="17 18">DSM 100055</strain>
    </source>
</reference>
<dbReference type="InterPro" id="IPR036890">
    <property type="entry name" value="HATPase_C_sf"/>
</dbReference>
<protein>
    <recommendedName>
        <fullName evidence="3">histidine kinase</fullName>
        <ecNumber evidence="3">2.7.13.3</ecNumber>
    </recommendedName>
</protein>
<evidence type="ECO:0000313" key="17">
    <source>
        <dbReference type="EMBL" id="TDT71475.1"/>
    </source>
</evidence>
<dbReference type="RefSeq" id="WP_134112742.1">
    <property type="nucleotide sequence ID" value="NZ_SOBG01000003.1"/>
</dbReference>
<dbReference type="Proteomes" id="UP000294678">
    <property type="component" value="Unassembled WGS sequence"/>
</dbReference>
<dbReference type="CDD" id="cd06225">
    <property type="entry name" value="HAMP"/>
    <property type="match status" value="1"/>
</dbReference>
<evidence type="ECO:0000259" key="15">
    <source>
        <dbReference type="PROSITE" id="PS50109"/>
    </source>
</evidence>
<dbReference type="InterPro" id="IPR036097">
    <property type="entry name" value="HisK_dim/P_sf"/>
</dbReference>
<dbReference type="SUPFAM" id="SSF47384">
    <property type="entry name" value="Homodimeric domain of signal transducing histidine kinase"/>
    <property type="match status" value="1"/>
</dbReference>
<dbReference type="PANTHER" id="PTHR45528:SF1">
    <property type="entry name" value="SENSOR HISTIDINE KINASE CPXA"/>
    <property type="match status" value="1"/>
</dbReference>
<evidence type="ECO:0000256" key="8">
    <source>
        <dbReference type="ARBA" id="ARBA00022741"/>
    </source>
</evidence>
<keyword evidence="7 14" id="KW-0812">Transmembrane</keyword>
<feature type="domain" description="Histidine kinase" evidence="15">
    <location>
        <begin position="253"/>
        <end position="470"/>
    </location>
</feature>
<dbReference type="GO" id="GO:0005524">
    <property type="term" value="F:ATP binding"/>
    <property type="evidence" value="ECO:0007669"/>
    <property type="project" value="UniProtKB-KW"/>
</dbReference>
<accession>A0AA46I5Y9</accession>
<keyword evidence="13 14" id="KW-0472">Membrane</keyword>
<name>A0AA46I5Y9_9FUSO</name>
<gene>
    <name evidence="17" type="ORF">EV215_0851</name>
</gene>
<evidence type="ECO:0000256" key="1">
    <source>
        <dbReference type="ARBA" id="ARBA00000085"/>
    </source>
</evidence>
<dbReference type="InterPro" id="IPR003594">
    <property type="entry name" value="HATPase_dom"/>
</dbReference>
<dbReference type="InterPro" id="IPR004358">
    <property type="entry name" value="Sig_transdc_His_kin-like_C"/>
</dbReference>
<evidence type="ECO:0000256" key="14">
    <source>
        <dbReference type="SAM" id="Phobius"/>
    </source>
</evidence>
<evidence type="ECO:0000313" key="18">
    <source>
        <dbReference type="Proteomes" id="UP000294678"/>
    </source>
</evidence>
<dbReference type="SUPFAM" id="SSF158472">
    <property type="entry name" value="HAMP domain-like"/>
    <property type="match status" value="1"/>
</dbReference>
<evidence type="ECO:0000256" key="5">
    <source>
        <dbReference type="ARBA" id="ARBA00022553"/>
    </source>
</evidence>
<organism evidence="17 18">
    <name type="scientific">Hypnocyclicus thermotrophus</name>
    <dbReference type="NCBI Taxonomy" id="1627895"/>
    <lineage>
        <taxon>Bacteria</taxon>
        <taxon>Fusobacteriati</taxon>
        <taxon>Fusobacteriota</taxon>
        <taxon>Fusobacteriia</taxon>
        <taxon>Fusobacteriales</taxon>
        <taxon>Fusobacteriaceae</taxon>
        <taxon>Hypnocyclicus</taxon>
    </lineage>
</organism>
<dbReference type="Pfam" id="PF00512">
    <property type="entry name" value="HisKA"/>
    <property type="match status" value="1"/>
</dbReference>
<dbReference type="InterPro" id="IPR005467">
    <property type="entry name" value="His_kinase_dom"/>
</dbReference>
<dbReference type="Gene3D" id="1.10.287.130">
    <property type="match status" value="1"/>
</dbReference>
<dbReference type="AlphaFoldDB" id="A0AA46I5Y9"/>
<dbReference type="GO" id="GO:0000155">
    <property type="term" value="F:phosphorelay sensor kinase activity"/>
    <property type="evidence" value="ECO:0007669"/>
    <property type="project" value="InterPro"/>
</dbReference>
<evidence type="ECO:0000259" key="16">
    <source>
        <dbReference type="PROSITE" id="PS50885"/>
    </source>
</evidence>
<dbReference type="CDD" id="cd00075">
    <property type="entry name" value="HATPase"/>
    <property type="match status" value="1"/>
</dbReference>
<evidence type="ECO:0000256" key="4">
    <source>
        <dbReference type="ARBA" id="ARBA00022475"/>
    </source>
</evidence>
<keyword evidence="12" id="KW-0902">Two-component regulatory system</keyword>